<dbReference type="RefSeq" id="WP_022718310.1">
    <property type="nucleotide sequence ID" value="NZ_ATTQ01000023.1"/>
</dbReference>
<proteinExistence type="predicted"/>
<dbReference type="AlphaFoldDB" id="A0A559SPG3"/>
<evidence type="ECO:0000313" key="2">
    <source>
        <dbReference type="Proteomes" id="UP000319824"/>
    </source>
</evidence>
<protein>
    <submittedName>
        <fullName evidence="1">Uncharacterized protein</fullName>
    </submittedName>
</protein>
<gene>
    <name evidence="1" type="ORF">BCL32_4474</name>
</gene>
<comment type="caution">
    <text evidence="1">The sequence shown here is derived from an EMBL/GenBank/DDBJ whole genome shotgun (WGS) entry which is preliminary data.</text>
</comment>
<reference evidence="1 2" key="1">
    <citation type="submission" date="2019-06" db="EMBL/GenBank/DDBJ databases">
        <title>Pac Bio to generate improved reference genome sequences for organisms with transposon mutant libraries (support for FEBA project).</title>
        <authorList>
            <person name="Blow M."/>
        </authorList>
    </citation>
    <scope>NUCLEOTIDE SEQUENCE [LARGE SCALE GENOMIC DNA]</scope>
    <source>
        <strain evidence="1 2">USDA 1844</strain>
    </source>
</reference>
<dbReference type="EMBL" id="VISO01000003">
    <property type="protein sequence ID" value="TVZ64248.1"/>
    <property type="molecule type" value="Genomic_DNA"/>
</dbReference>
<accession>A0A559SPG3</accession>
<organism evidence="1 2">
    <name type="scientific">Rhizobium mongolense USDA 1844</name>
    <dbReference type="NCBI Taxonomy" id="1079460"/>
    <lineage>
        <taxon>Bacteria</taxon>
        <taxon>Pseudomonadati</taxon>
        <taxon>Pseudomonadota</taxon>
        <taxon>Alphaproteobacteria</taxon>
        <taxon>Hyphomicrobiales</taxon>
        <taxon>Rhizobiaceae</taxon>
        <taxon>Rhizobium/Agrobacterium group</taxon>
        <taxon>Rhizobium</taxon>
    </lineage>
</organism>
<dbReference type="Proteomes" id="UP000319824">
    <property type="component" value="Unassembled WGS sequence"/>
</dbReference>
<evidence type="ECO:0000313" key="1">
    <source>
        <dbReference type="EMBL" id="TVZ64248.1"/>
    </source>
</evidence>
<name>A0A559SPG3_9HYPH</name>
<sequence length="48" mass="5478">MNQNSALRFEDLTESAAQIADAAEPGLPELVKRLERANRRRERKRQAA</sequence>